<proteinExistence type="predicted"/>
<feature type="region of interest" description="Disordered" evidence="1">
    <location>
        <begin position="425"/>
        <end position="478"/>
    </location>
</feature>
<dbReference type="Pfam" id="PF00756">
    <property type="entry name" value="Esterase"/>
    <property type="match status" value="1"/>
</dbReference>
<dbReference type="HOGENOM" id="CLU_048992_0_0_11"/>
<evidence type="ECO:0000313" key="3">
    <source>
        <dbReference type="Proteomes" id="UP000002029"/>
    </source>
</evidence>
<dbReference type="AlphaFoldDB" id="D2B812"/>
<gene>
    <name evidence="2" type="ordered locus">Sros_0939</name>
</gene>
<protein>
    <submittedName>
        <fullName evidence="2">Hydrolase of the alpha/beta superfamily-like protein</fullName>
    </submittedName>
</protein>
<dbReference type="Gene3D" id="3.40.50.1820">
    <property type="entry name" value="alpha/beta hydrolase"/>
    <property type="match status" value="1"/>
</dbReference>
<dbReference type="GO" id="GO:0016787">
    <property type="term" value="F:hydrolase activity"/>
    <property type="evidence" value="ECO:0007669"/>
    <property type="project" value="UniProtKB-KW"/>
</dbReference>
<dbReference type="SUPFAM" id="SSF53474">
    <property type="entry name" value="alpha/beta-Hydrolases"/>
    <property type="match status" value="1"/>
</dbReference>
<organism evidence="2 3">
    <name type="scientific">Streptosporangium roseum (strain ATCC 12428 / DSM 43021 / JCM 3005 / KCTC 9067 / NCIMB 10171 / NRRL 2505 / NI 9100)</name>
    <dbReference type="NCBI Taxonomy" id="479432"/>
    <lineage>
        <taxon>Bacteria</taxon>
        <taxon>Bacillati</taxon>
        <taxon>Actinomycetota</taxon>
        <taxon>Actinomycetes</taxon>
        <taxon>Streptosporangiales</taxon>
        <taxon>Streptosporangiaceae</taxon>
        <taxon>Streptosporangium</taxon>
    </lineage>
</organism>
<evidence type="ECO:0000256" key="1">
    <source>
        <dbReference type="SAM" id="MobiDB-lite"/>
    </source>
</evidence>
<dbReference type="PANTHER" id="PTHR48098:SF6">
    <property type="entry name" value="FERRI-BACILLIBACTIN ESTERASE BESA"/>
    <property type="match status" value="1"/>
</dbReference>
<dbReference type="ESTHER" id="strrd-d2b812">
    <property type="family name" value="A85-IroE-IroD-Fes-Yiel"/>
</dbReference>
<dbReference type="InterPro" id="IPR029058">
    <property type="entry name" value="AB_hydrolase_fold"/>
</dbReference>
<dbReference type="InterPro" id="IPR050583">
    <property type="entry name" value="Mycobacterial_A85_antigen"/>
</dbReference>
<sequence length="478" mass="50606">MIDILRGVRSAALGNSRDVFVYSPPGYDPAAGPYPVVYLHDGQHVFAGAGLEPSWRLDETLDELIGGGALPPLVAVGVSNAGDERGAEYSHAVPYPRDPRGLSKGELYERFLIEELMPLIRSRYAVTGSAGSTAVMGSSMGGLVSYHLAFRRPDVFGLAAILSPFLVFVDPETLTETPVYRRFTERGPGRVWVDIGGMEGLITVRHARELAAQLVGLGYAPDTELRYRHEPDAPHHESAWQARAASALLHLFGAEGPPVELTAAPEALRAGVGEAIDAAPVAVRADGCVYSALSAQVAWHPEHRLKHAGTALLTATDPGTAEVTATVGALTARRVITVVDGGPTATLDVTVVTPPGTPEGDTVYFSGLVTTRVAPGVHHGRWRLPRGLGLNGTVGRGWRCDGLDADGLPIRGPLRHDADRSLSVRVEGWSDPERDDPHKGSDPADDPERDGPHRGSDLADGPGMPGPDSQTDTPHSGS</sequence>
<reference evidence="2" key="1">
    <citation type="journal article" date="2010" name="Stand. Genomic Sci.">
        <title>Complete genome sequence of Streptosporangium roseum type strain (NI 9100).</title>
        <authorList>
            <person name="Nolan M."/>
            <person name="Sikorski J."/>
            <person name="Jando M."/>
            <person name="Lucas S."/>
            <person name="Lapidus A."/>
            <person name="Glavina Del Rio T."/>
            <person name="Chen F."/>
            <person name="Tice H."/>
            <person name="Pitluck S."/>
            <person name="Cheng J.F."/>
            <person name="Chertkov O."/>
            <person name="Sims D."/>
            <person name="Meincke L."/>
            <person name="Brettin T."/>
            <person name="Han C."/>
            <person name="Detter J.C."/>
            <person name="Bruce D."/>
            <person name="Goodwin L."/>
            <person name="Land M."/>
            <person name="Hauser L."/>
            <person name="Chang Y.J."/>
            <person name="Jeffries C.D."/>
            <person name="Ivanova N."/>
            <person name="Mavromatis K."/>
            <person name="Mikhailova N."/>
            <person name="Chen A."/>
            <person name="Palaniappan K."/>
            <person name="Chain P."/>
            <person name="Rohde M."/>
            <person name="Goker M."/>
            <person name="Bristow J."/>
            <person name="Eisen J.A."/>
            <person name="Markowitz V."/>
            <person name="Hugenholtz P."/>
            <person name="Kyrpides N.C."/>
            <person name="Klenk H.P."/>
        </authorList>
    </citation>
    <scope>NUCLEOTIDE SEQUENCE [LARGE SCALE GENOMIC DNA]</scope>
    <source>
        <strain evidence="2">DSM 43021</strain>
    </source>
</reference>
<dbReference type="PANTHER" id="PTHR48098">
    <property type="entry name" value="ENTEROCHELIN ESTERASE-RELATED"/>
    <property type="match status" value="1"/>
</dbReference>
<accession>D2B812</accession>
<name>D2B812_STRRD</name>
<keyword evidence="2" id="KW-0378">Hydrolase</keyword>
<feature type="compositionally biased region" description="Polar residues" evidence="1">
    <location>
        <begin position="468"/>
        <end position="478"/>
    </location>
</feature>
<dbReference type="InterPro" id="IPR000801">
    <property type="entry name" value="Esterase-like"/>
</dbReference>
<dbReference type="STRING" id="479432.Sros_0939"/>
<feature type="compositionally biased region" description="Basic and acidic residues" evidence="1">
    <location>
        <begin position="431"/>
        <end position="442"/>
    </location>
</feature>
<dbReference type="EMBL" id="CP001814">
    <property type="protein sequence ID" value="ACZ83943.1"/>
    <property type="molecule type" value="Genomic_DNA"/>
</dbReference>
<dbReference type="Proteomes" id="UP000002029">
    <property type="component" value="Chromosome"/>
</dbReference>
<dbReference type="KEGG" id="sro:Sros_0939"/>
<keyword evidence="3" id="KW-1185">Reference proteome</keyword>
<dbReference type="eggNOG" id="COG2382">
    <property type="taxonomic scope" value="Bacteria"/>
</dbReference>
<dbReference type="RefSeq" id="WP_012887689.1">
    <property type="nucleotide sequence ID" value="NC_013595.1"/>
</dbReference>
<evidence type="ECO:0000313" key="2">
    <source>
        <dbReference type="EMBL" id="ACZ83943.1"/>
    </source>
</evidence>